<reference evidence="2" key="1">
    <citation type="journal article" date="2019" name="Int. J. Syst. Evol. Microbiol.">
        <title>The Global Catalogue of Microorganisms (GCM) 10K type strain sequencing project: providing services to taxonomists for standard genome sequencing and annotation.</title>
        <authorList>
            <consortium name="The Broad Institute Genomics Platform"/>
            <consortium name="The Broad Institute Genome Sequencing Center for Infectious Disease"/>
            <person name="Wu L."/>
            <person name="Ma J."/>
        </authorList>
    </citation>
    <scope>NUCLEOTIDE SEQUENCE [LARGE SCALE GENOMIC DNA]</scope>
    <source>
        <strain evidence="2">CGMCC 1.12237</strain>
    </source>
</reference>
<name>A0ABW0LMV2_9BACI</name>
<evidence type="ECO:0000313" key="1">
    <source>
        <dbReference type="EMBL" id="MFC5466631.1"/>
    </source>
</evidence>
<comment type="caution">
    <text evidence="1">The sequence shown here is derived from an EMBL/GenBank/DDBJ whole genome shotgun (WGS) entry which is preliminary data.</text>
</comment>
<evidence type="ECO:0000313" key="2">
    <source>
        <dbReference type="Proteomes" id="UP001596147"/>
    </source>
</evidence>
<dbReference type="EMBL" id="JBHSMC010000029">
    <property type="protein sequence ID" value="MFC5466631.1"/>
    <property type="molecule type" value="Genomic_DNA"/>
</dbReference>
<dbReference type="InterPro" id="IPR025617">
    <property type="entry name" value="YqzL"/>
</dbReference>
<keyword evidence="2" id="KW-1185">Reference proteome</keyword>
<dbReference type="Pfam" id="PF14006">
    <property type="entry name" value="YqzL"/>
    <property type="match status" value="1"/>
</dbReference>
<sequence>MYEFTWKVFKETGSVDTYLLLKELEKEEHIDILPNVESSNEIDYPVT</sequence>
<organism evidence="1 2">
    <name type="scientific">Lederbergia graminis</name>
    <dbReference type="NCBI Taxonomy" id="735518"/>
    <lineage>
        <taxon>Bacteria</taxon>
        <taxon>Bacillati</taxon>
        <taxon>Bacillota</taxon>
        <taxon>Bacilli</taxon>
        <taxon>Bacillales</taxon>
        <taxon>Bacillaceae</taxon>
        <taxon>Lederbergia</taxon>
    </lineage>
</organism>
<protein>
    <submittedName>
        <fullName evidence="1">YqzL family protein</fullName>
    </submittedName>
</protein>
<accession>A0ABW0LMV2</accession>
<proteinExistence type="predicted"/>
<dbReference type="Proteomes" id="UP001596147">
    <property type="component" value="Unassembled WGS sequence"/>
</dbReference>
<gene>
    <name evidence="1" type="ORF">ACFPM4_18055</name>
</gene>
<dbReference type="RefSeq" id="WP_144920437.1">
    <property type="nucleotide sequence ID" value="NZ_JBHSMC010000029.1"/>
</dbReference>